<dbReference type="InterPro" id="IPR010872">
    <property type="entry name" value="MDMPI_C-term_domain"/>
</dbReference>
<dbReference type="InterPro" id="IPR024344">
    <property type="entry name" value="MDMPI_metal-binding"/>
</dbReference>
<evidence type="ECO:0000313" key="4">
    <source>
        <dbReference type="Proteomes" id="UP000642748"/>
    </source>
</evidence>
<name>A0A8J3VNK9_9ACTN</name>
<gene>
    <name evidence="3" type="ORF">Raf01_05000</name>
</gene>
<sequence length="257" mass="28193">MSANVDKKEFSLAALRTEGPAFREAVADAALDAPVPSCPGWSVADLIGHLGEVYGFVAEHVGRGVTSRPEDTAPDRFAPPSGVDLLTWWDDQYQKLVALLDSLDPELPAWNWAPQSKTVAFWHRRMAHETIIHRWDAQFATINAEPIDPKFAADGVEEVLDSWLPAGRRRGPTDLVGIVGLCATDVEREWLVRLRADGGVALLDTDTLLDTDEHHERAMARGTASDLMLALYGRVGYDLLELSGDVRLLEALRTGCA</sequence>
<dbReference type="Gene3D" id="1.20.120.450">
    <property type="entry name" value="dinb family like domain"/>
    <property type="match status" value="1"/>
</dbReference>
<dbReference type="NCBIfam" id="TIGR03083">
    <property type="entry name" value="maleylpyruvate isomerase family mycothiol-dependent enzyme"/>
    <property type="match status" value="1"/>
</dbReference>
<evidence type="ECO:0000259" key="2">
    <source>
        <dbReference type="Pfam" id="PF11716"/>
    </source>
</evidence>
<dbReference type="SUPFAM" id="SSF109854">
    <property type="entry name" value="DinB/YfiT-like putative metalloenzymes"/>
    <property type="match status" value="1"/>
</dbReference>
<comment type="caution">
    <text evidence="3">The sequence shown here is derived from an EMBL/GenBank/DDBJ whole genome shotgun (WGS) entry which is preliminary data.</text>
</comment>
<accession>A0A8J3VNK9</accession>
<reference evidence="3" key="1">
    <citation type="submission" date="2021-01" db="EMBL/GenBank/DDBJ databases">
        <title>Whole genome shotgun sequence of Rugosimonospora africana NBRC 104875.</title>
        <authorList>
            <person name="Komaki H."/>
            <person name="Tamura T."/>
        </authorList>
    </citation>
    <scope>NUCLEOTIDE SEQUENCE</scope>
    <source>
        <strain evidence="3">NBRC 104875</strain>
    </source>
</reference>
<dbReference type="InterPro" id="IPR017517">
    <property type="entry name" value="Maleyloyr_isom"/>
</dbReference>
<evidence type="ECO:0000313" key="3">
    <source>
        <dbReference type="EMBL" id="GIH12328.1"/>
    </source>
</evidence>
<dbReference type="Pfam" id="PF07398">
    <property type="entry name" value="MDMPI_C"/>
    <property type="match status" value="1"/>
</dbReference>
<protein>
    <recommendedName>
        <fullName evidence="5">TIGR03083 family protein</fullName>
    </recommendedName>
</protein>
<dbReference type="PANTHER" id="PTHR40758">
    <property type="entry name" value="CONSERVED PROTEIN"/>
    <property type="match status" value="1"/>
</dbReference>
<keyword evidence="4" id="KW-1185">Reference proteome</keyword>
<evidence type="ECO:0000259" key="1">
    <source>
        <dbReference type="Pfam" id="PF07398"/>
    </source>
</evidence>
<dbReference type="Pfam" id="PF11716">
    <property type="entry name" value="MDMPI_N"/>
    <property type="match status" value="1"/>
</dbReference>
<dbReference type="Proteomes" id="UP000642748">
    <property type="component" value="Unassembled WGS sequence"/>
</dbReference>
<dbReference type="EMBL" id="BONZ01000006">
    <property type="protein sequence ID" value="GIH12328.1"/>
    <property type="molecule type" value="Genomic_DNA"/>
</dbReference>
<evidence type="ECO:0008006" key="5">
    <source>
        <dbReference type="Google" id="ProtNLM"/>
    </source>
</evidence>
<feature type="domain" description="MDMPI C-terminal" evidence="1">
    <location>
        <begin position="151"/>
        <end position="250"/>
    </location>
</feature>
<dbReference type="InterPro" id="IPR034660">
    <property type="entry name" value="DinB/YfiT-like"/>
</dbReference>
<dbReference type="PANTHER" id="PTHR40758:SF1">
    <property type="entry name" value="CONSERVED PROTEIN"/>
    <property type="match status" value="1"/>
</dbReference>
<feature type="domain" description="Mycothiol-dependent maleylpyruvate isomerase metal-binding" evidence="2">
    <location>
        <begin position="12"/>
        <end position="138"/>
    </location>
</feature>
<organism evidence="3 4">
    <name type="scientific">Rugosimonospora africana</name>
    <dbReference type="NCBI Taxonomy" id="556532"/>
    <lineage>
        <taxon>Bacteria</taxon>
        <taxon>Bacillati</taxon>
        <taxon>Actinomycetota</taxon>
        <taxon>Actinomycetes</taxon>
        <taxon>Micromonosporales</taxon>
        <taxon>Micromonosporaceae</taxon>
        <taxon>Rugosimonospora</taxon>
    </lineage>
</organism>
<dbReference type="GO" id="GO:0046872">
    <property type="term" value="F:metal ion binding"/>
    <property type="evidence" value="ECO:0007669"/>
    <property type="project" value="InterPro"/>
</dbReference>
<dbReference type="GO" id="GO:0005886">
    <property type="term" value="C:plasma membrane"/>
    <property type="evidence" value="ECO:0007669"/>
    <property type="project" value="TreeGrafter"/>
</dbReference>
<dbReference type="AlphaFoldDB" id="A0A8J3VNK9"/>
<dbReference type="RefSeq" id="WP_203916034.1">
    <property type="nucleotide sequence ID" value="NZ_BONZ01000006.1"/>
</dbReference>
<proteinExistence type="predicted"/>